<dbReference type="KEGG" id="tle:Tlet_0921"/>
<dbReference type="SUPFAM" id="SSF54862">
    <property type="entry name" value="4Fe-4S ferredoxins"/>
    <property type="match status" value="1"/>
</dbReference>
<dbReference type="PANTHER" id="PTHR43687">
    <property type="entry name" value="ADENYLYLSULFATE REDUCTASE, BETA SUBUNIT"/>
    <property type="match status" value="1"/>
</dbReference>
<dbReference type="PROSITE" id="PS00198">
    <property type="entry name" value="4FE4S_FER_1"/>
    <property type="match status" value="2"/>
</dbReference>
<feature type="domain" description="4Fe-4S ferredoxin-type" evidence="5">
    <location>
        <begin position="35"/>
        <end position="65"/>
    </location>
</feature>
<dbReference type="RefSeq" id="WP_012002968.1">
    <property type="nucleotide sequence ID" value="NC_009828.1"/>
</dbReference>
<dbReference type="Proteomes" id="UP000002016">
    <property type="component" value="Chromosome"/>
</dbReference>
<dbReference type="EMBL" id="CP000812">
    <property type="protein sequence ID" value="ABV33487.1"/>
    <property type="molecule type" value="Genomic_DNA"/>
</dbReference>
<dbReference type="Gene3D" id="3.30.70.20">
    <property type="match status" value="1"/>
</dbReference>
<name>A8F5Q3_PSELT</name>
<reference evidence="6 7" key="1">
    <citation type="submission" date="2007-08" db="EMBL/GenBank/DDBJ databases">
        <title>Complete sequence of Thermotoga lettingae TMO.</title>
        <authorList>
            <consortium name="US DOE Joint Genome Institute"/>
            <person name="Copeland A."/>
            <person name="Lucas S."/>
            <person name="Lapidus A."/>
            <person name="Barry K."/>
            <person name="Glavina del Rio T."/>
            <person name="Dalin E."/>
            <person name="Tice H."/>
            <person name="Pitluck S."/>
            <person name="Foster B."/>
            <person name="Bruce D."/>
            <person name="Schmutz J."/>
            <person name="Larimer F."/>
            <person name="Land M."/>
            <person name="Hauser L."/>
            <person name="Kyrpides N."/>
            <person name="Mikhailova N."/>
            <person name="Nelson K."/>
            <person name="Gogarten J.P."/>
            <person name="Noll K."/>
            <person name="Richardson P."/>
        </authorList>
    </citation>
    <scope>NUCLEOTIDE SEQUENCE [LARGE SCALE GENOMIC DNA]</scope>
    <source>
        <strain evidence="7">ATCC BAA-301 / DSM 14385 / NBRC 107922 / TMO</strain>
    </source>
</reference>
<reference evidence="6 7" key="2">
    <citation type="journal article" date="2009" name="Proc. Natl. Acad. Sci. U.S.A.">
        <title>On the chimeric nature, thermophilic origin, and phylogenetic placement of the Thermotogales.</title>
        <authorList>
            <person name="Zhaxybayeva O."/>
            <person name="Swithers K.S."/>
            <person name="Lapierre P."/>
            <person name="Fournier G.P."/>
            <person name="Bickhart D.M."/>
            <person name="DeBoy R.T."/>
            <person name="Nelson K.E."/>
            <person name="Nesbo C.L."/>
            <person name="Doolittle W.F."/>
            <person name="Gogarten J.P."/>
            <person name="Noll K.M."/>
        </authorList>
    </citation>
    <scope>NUCLEOTIDE SEQUENCE [LARGE SCALE GENOMIC DNA]</scope>
    <source>
        <strain evidence="7">ATCC BAA-301 / DSM 14385 / NBRC 107922 / TMO</strain>
    </source>
</reference>
<evidence type="ECO:0000313" key="7">
    <source>
        <dbReference type="Proteomes" id="UP000002016"/>
    </source>
</evidence>
<keyword evidence="4" id="KW-0411">Iron-sulfur</keyword>
<evidence type="ECO:0000256" key="3">
    <source>
        <dbReference type="ARBA" id="ARBA00023004"/>
    </source>
</evidence>
<dbReference type="PANTHER" id="PTHR43687:SF4">
    <property type="entry name" value="BLR5484 PROTEIN"/>
    <property type="match status" value="1"/>
</dbReference>
<sequence length="75" mass="8261">MKKSYEVEINYSWCKSCGICYSFCPTGAIGKGNLLEPVVSDEKKCIGCLMCENLCPDFAIVIKEKQSVQESAQNG</sequence>
<dbReference type="GO" id="GO:0051539">
    <property type="term" value="F:4 iron, 4 sulfur cluster binding"/>
    <property type="evidence" value="ECO:0007669"/>
    <property type="project" value="UniProtKB-KW"/>
</dbReference>
<keyword evidence="3" id="KW-0408">Iron</keyword>
<dbReference type="HOGENOM" id="CLU_139698_5_3_0"/>
<evidence type="ECO:0000256" key="1">
    <source>
        <dbReference type="ARBA" id="ARBA00022485"/>
    </source>
</evidence>
<dbReference type="Pfam" id="PF13237">
    <property type="entry name" value="Fer4_10"/>
    <property type="match status" value="1"/>
</dbReference>
<dbReference type="GO" id="GO:0046872">
    <property type="term" value="F:metal ion binding"/>
    <property type="evidence" value="ECO:0007669"/>
    <property type="project" value="UniProtKB-KW"/>
</dbReference>
<evidence type="ECO:0000256" key="4">
    <source>
        <dbReference type="ARBA" id="ARBA00023014"/>
    </source>
</evidence>
<dbReference type="PROSITE" id="PS51379">
    <property type="entry name" value="4FE4S_FER_2"/>
    <property type="match status" value="2"/>
</dbReference>
<dbReference type="InterPro" id="IPR017896">
    <property type="entry name" value="4Fe4S_Fe-S-bd"/>
</dbReference>
<evidence type="ECO:0000256" key="2">
    <source>
        <dbReference type="ARBA" id="ARBA00022723"/>
    </source>
</evidence>
<dbReference type="InterPro" id="IPR017900">
    <property type="entry name" value="4Fe4S_Fe_S_CS"/>
</dbReference>
<dbReference type="STRING" id="416591.Tlet_0921"/>
<feature type="domain" description="4Fe-4S ferredoxin-type" evidence="5">
    <location>
        <begin position="5"/>
        <end position="34"/>
    </location>
</feature>
<keyword evidence="7" id="KW-1185">Reference proteome</keyword>
<dbReference type="OrthoDB" id="9804603at2"/>
<protein>
    <submittedName>
        <fullName evidence="6">4Fe-4S ferredoxin iron-sulfur binding domain protein</fullName>
    </submittedName>
</protein>
<gene>
    <name evidence="6" type="ordered locus">Tlet_0921</name>
</gene>
<evidence type="ECO:0000259" key="5">
    <source>
        <dbReference type="PROSITE" id="PS51379"/>
    </source>
</evidence>
<dbReference type="AlphaFoldDB" id="A8F5Q3"/>
<evidence type="ECO:0000313" key="6">
    <source>
        <dbReference type="EMBL" id="ABV33487.1"/>
    </source>
</evidence>
<proteinExistence type="predicted"/>
<dbReference type="eggNOG" id="COG1146">
    <property type="taxonomic scope" value="Bacteria"/>
</dbReference>
<organism evidence="6 7">
    <name type="scientific">Pseudothermotoga lettingae (strain ATCC BAA-301 / DSM 14385 / NBRC 107922 / TMO)</name>
    <name type="common">Thermotoga lettingae</name>
    <dbReference type="NCBI Taxonomy" id="416591"/>
    <lineage>
        <taxon>Bacteria</taxon>
        <taxon>Thermotogati</taxon>
        <taxon>Thermotogota</taxon>
        <taxon>Thermotogae</taxon>
        <taxon>Thermotogales</taxon>
        <taxon>Thermotogaceae</taxon>
        <taxon>Pseudothermotoga</taxon>
    </lineage>
</organism>
<dbReference type="InterPro" id="IPR050572">
    <property type="entry name" value="Fe-S_Ferredoxin"/>
</dbReference>
<accession>A8F5Q3</accession>
<keyword evidence="1" id="KW-0004">4Fe-4S</keyword>
<dbReference type="Gene3D" id="3.30.70.3270">
    <property type="match status" value="1"/>
</dbReference>
<keyword evidence="2" id="KW-0479">Metal-binding</keyword>